<comment type="similarity">
    <text evidence="3">Belongs to the pectinesterase family.</text>
</comment>
<keyword evidence="5" id="KW-0964">Secreted</keyword>
<dbReference type="Pfam" id="PF01095">
    <property type="entry name" value="Pectinesterase"/>
    <property type="match status" value="1"/>
</dbReference>
<evidence type="ECO:0000256" key="4">
    <source>
        <dbReference type="ARBA" id="ARBA00013229"/>
    </source>
</evidence>
<evidence type="ECO:0000256" key="3">
    <source>
        <dbReference type="ARBA" id="ARBA00008891"/>
    </source>
</evidence>
<dbReference type="PANTHER" id="PTHR31321">
    <property type="entry name" value="ACYL-COA THIOESTER HYDROLASE YBHC-RELATED"/>
    <property type="match status" value="1"/>
</dbReference>
<dbReference type="FunFam" id="2.160.20.10:FF:000013">
    <property type="entry name" value="Pectinesterase"/>
    <property type="match status" value="1"/>
</dbReference>
<protein>
    <recommendedName>
        <fullName evidence="4">pectinesterase</fullName>
        <ecNumber evidence="4">3.1.1.11</ecNumber>
    </recommendedName>
</protein>
<dbReference type="AlphaFoldDB" id="A0A540LZ41"/>
<evidence type="ECO:0000256" key="6">
    <source>
        <dbReference type="ARBA" id="ARBA00022801"/>
    </source>
</evidence>
<dbReference type="Proteomes" id="UP000315295">
    <property type="component" value="Unassembled WGS sequence"/>
</dbReference>
<evidence type="ECO:0000313" key="13">
    <source>
        <dbReference type="EMBL" id="TQD91767.1"/>
    </source>
</evidence>
<comment type="subcellular location">
    <subcellularLocation>
        <location evidence="1">Secreted</location>
        <location evidence="1">Cell wall</location>
    </subcellularLocation>
</comment>
<feature type="chain" id="PRO_5021802381" description="pectinesterase" evidence="11">
    <location>
        <begin position="22"/>
        <end position="340"/>
    </location>
</feature>
<keyword evidence="14" id="KW-1185">Reference proteome</keyword>
<evidence type="ECO:0000256" key="8">
    <source>
        <dbReference type="ARBA" id="ARBA00023180"/>
    </source>
</evidence>
<dbReference type="GO" id="GO:0045490">
    <property type="term" value="P:pectin catabolic process"/>
    <property type="evidence" value="ECO:0007669"/>
    <property type="project" value="UniProtKB-UniPathway"/>
</dbReference>
<keyword evidence="6" id="KW-0378">Hydrolase</keyword>
<evidence type="ECO:0000256" key="5">
    <source>
        <dbReference type="ARBA" id="ARBA00022512"/>
    </source>
</evidence>
<reference evidence="13 14" key="1">
    <citation type="journal article" date="2019" name="G3 (Bethesda)">
        <title>Sequencing of a Wild Apple (Malus baccata) Genome Unravels the Differences Between Cultivated and Wild Apple Species Regarding Disease Resistance and Cold Tolerance.</title>
        <authorList>
            <person name="Chen X."/>
        </authorList>
    </citation>
    <scope>NUCLEOTIDE SEQUENCE [LARGE SCALE GENOMIC DNA]</scope>
    <source>
        <strain evidence="14">cv. Shandingzi</strain>
        <tissue evidence="13">Leaves</tissue>
    </source>
</reference>
<evidence type="ECO:0000256" key="1">
    <source>
        <dbReference type="ARBA" id="ARBA00004191"/>
    </source>
</evidence>
<organism evidence="13 14">
    <name type="scientific">Malus baccata</name>
    <name type="common">Siberian crab apple</name>
    <name type="synonym">Pyrus baccata</name>
    <dbReference type="NCBI Taxonomy" id="106549"/>
    <lineage>
        <taxon>Eukaryota</taxon>
        <taxon>Viridiplantae</taxon>
        <taxon>Streptophyta</taxon>
        <taxon>Embryophyta</taxon>
        <taxon>Tracheophyta</taxon>
        <taxon>Spermatophyta</taxon>
        <taxon>Magnoliopsida</taxon>
        <taxon>eudicotyledons</taxon>
        <taxon>Gunneridae</taxon>
        <taxon>Pentapetalae</taxon>
        <taxon>rosids</taxon>
        <taxon>fabids</taxon>
        <taxon>Rosales</taxon>
        <taxon>Rosaceae</taxon>
        <taxon>Amygdaloideae</taxon>
        <taxon>Maleae</taxon>
        <taxon>Malus</taxon>
    </lineage>
</organism>
<gene>
    <name evidence="13" type="ORF">C1H46_022609</name>
</gene>
<dbReference type="GO" id="GO:0042545">
    <property type="term" value="P:cell wall modification"/>
    <property type="evidence" value="ECO:0007669"/>
    <property type="project" value="InterPro"/>
</dbReference>
<name>A0A540LZ41_MALBA</name>
<dbReference type="EC" id="3.1.1.11" evidence="4"/>
<dbReference type="SUPFAM" id="SSF51126">
    <property type="entry name" value="Pectin lyase-like"/>
    <property type="match status" value="1"/>
</dbReference>
<dbReference type="STRING" id="106549.A0A540LZ41"/>
<keyword evidence="8" id="KW-0325">Glycoprotein</keyword>
<dbReference type="InterPro" id="IPR012334">
    <property type="entry name" value="Pectin_lyas_fold"/>
</dbReference>
<comment type="caution">
    <text evidence="13">The sequence shown here is derived from an EMBL/GenBank/DDBJ whole genome shotgun (WGS) entry which is preliminary data.</text>
</comment>
<evidence type="ECO:0000256" key="10">
    <source>
        <dbReference type="ARBA" id="ARBA00057335"/>
    </source>
</evidence>
<accession>A0A540LZ41</accession>
<evidence type="ECO:0000259" key="12">
    <source>
        <dbReference type="Pfam" id="PF01095"/>
    </source>
</evidence>
<evidence type="ECO:0000256" key="9">
    <source>
        <dbReference type="ARBA" id="ARBA00047928"/>
    </source>
</evidence>
<evidence type="ECO:0000256" key="2">
    <source>
        <dbReference type="ARBA" id="ARBA00005184"/>
    </source>
</evidence>
<keyword evidence="11" id="KW-0732">Signal</keyword>
<dbReference type="EMBL" id="VIEB01000409">
    <property type="protein sequence ID" value="TQD91767.1"/>
    <property type="molecule type" value="Genomic_DNA"/>
</dbReference>
<dbReference type="Gene3D" id="2.160.20.10">
    <property type="entry name" value="Single-stranded right-handed beta-helix, Pectin lyase-like"/>
    <property type="match status" value="1"/>
</dbReference>
<proteinExistence type="inferred from homology"/>
<comment type="function">
    <text evidence="10">Acts in the modification of cell walls via demethylesterification of cell wall pectin.</text>
</comment>
<keyword evidence="5" id="KW-0134">Cell wall</keyword>
<comment type="catalytic activity">
    <reaction evidence="9">
        <text>[(1-&gt;4)-alpha-D-galacturonosyl methyl ester](n) + n H2O = [(1-&gt;4)-alpha-D-galacturonosyl](n) + n methanol + n H(+)</text>
        <dbReference type="Rhea" id="RHEA:22380"/>
        <dbReference type="Rhea" id="RHEA-COMP:14570"/>
        <dbReference type="Rhea" id="RHEA-COMP:14573"/>
        <dbReference type="ChEBI" id="CHEBI:15377"/>
        <dbReference type="ChEBI" id="CHEBI:15378"/>
        <dbReference type="ChEBI" id="CHEBI:17790"/>
        <dbReference type="ChEBI" id="CHEBI:140522"/>
        <dbReference type="ChEBI" id="CHEBI:140523"/>
        <dbReference type="EC" id="3.1.1.11"/>
    </reaction>
</comment>
<feature type="domain" description="Pectinesterase catalytic" evidence="12">
    <location>
        <begin position="38"/>
        <end position="317"/>
    </location>
</feature>
<feature type="signal peptide" evidence="11">
    <location>
        <begin position="1"/>
        <end position="21"/>
    </location>
</feature>
<evidence type="ECO:0000313" key="14">
    <source>
        <dbReference type="Proteomes" id="UP000315295"/>
    </source>
</evidence>
<dbReference type="PANTHER" id="PTHR31321:SF85">
    <property type="entry name" value="PECTINESTERASE CATALYTIC DOMAIN-CONTAINING PROTEIN"/>
    <property type="match status" value="1"/>
</dbReference>
<keyword evidence="7" id="KW-0063">Aspartyl esterase</keyword>
<evidence type="ECO:0000256" key="11">
    <source>
        <dbReference type="SAM" id="SignalP"/>
    </source>
</evidence>
<dbReference type="UniPathway" id="UPA00545">
    <property type="reaction ID" value="UER00823"/>
</dbReference>
<sequence>MQFPIISSTLALFFLLGAVDARYVPGIYNLQDNVISTIIVDPNGLGNFTSVQQAIDSVAPNNTAWTRIHINYGIYTEKVQIAVDKPYIYIEGDSDRQPVIQYADGGSILTSPTFKARADNFVARNIIFKNTYDNIGADLLDANGKRKTTTWAVALDVSGDKASFYHCSFSSLQDTLSDAKGRHYFYDCTIEGLIDFIWGHGQSIYEKCTLISRTDVIGGTAYITANGRGGADDPSGFVFKDCHITGSGPANLGRAYGTHSRVLFYRTDMDNIITPQGWGNPWNAGHEGTIEFAEVECKGDGANRKHRINWEKNQTAQEVRILTDTASFINQDGWLEKHPN</sequence>
<dbReference type="InterPro" id="IPR011050">
    <property type="entry name" value="Pectin_lyase_fold/virulence"/>
</dbReference>
<dbReference type="GO" id="GO:0030599">
    <property type="term" value="F:pectinesterase activity"/>
    <property type="evidence" value="ECO:0007669"/>
    <property type="project" value="UniProtKB-EC"/>
</dbReference>
<dbReference type="InterPro" id="IPR000070">
    <property type="entry name" value="Pectinesterase_cat"/>
</dbReference>
<comment type="pathway">
    <text evidence="2">Glycan metabolism; pectin degradation; 2-dehydro-3-deoxy-D-gluconate from pectin: step 1/5.</text>
</comment>
<evidence type="ECO:0000256" key="7">
    <source>
        <dbReference type="ARBA" id="ARBA00023085"/>
    </source>
</evidence>